<feature type="compositionally biased region" description="Low complexity" evidence="1">
    <location>
        <begin position="422"/>
        <end position="445"/>
    </location>
</feature>
<evidence type="ECO:0000256" key="1">
    <source>
        <dbReference type="SAM" id="MobiDB-lite"/>
    </source>
</evidence>
<name>A0A7C8MFJ0_9PLEO</name>
<comment type="caution">
    <text evidence="3">The sequence shown here is derived from an EMBL/GenBank/DDBJ whole genome shotgun (WGS) entry which is preliminary data.</text>
</comment>
<protein>
    <submittedName>
        <fullName evidence="3">Uncharacterized protein</fullName>
    </submittedName>
</protein>
<feature type="compositionally biased region" description="Polar residues" evidence="1">
    <location>
        <begin position="369"/>
        <end position="384"/>
    </location>
</feature>
<accession>A0A7C8MFJ0</accession>
<keyword evidence="4" id="KW-1185">Reference proteome</keyword>
<evidence type="ECO:0000256" key="2">
    <source>
        <dbReference type="SAM" id="SignalP"/>
    </source>
</evidence>
<feature type="compositionally biased region" description="Pro residues" evidence="1">
    <location>
        <begin position="446"/>
        <end position="466"/>
    </location>
</feature>
<reference evidence="3 4" key="1">
    <citation type="submission" date="2020-01" db="EMBL/GenBank/DDBJ databases">
        <authorList>
            <consortium name="DOE Joint Genome Institute"/>
            <person name="Haridas S."/>
            <person name="Albert R."/>
            <person name="Binder M."/>
            <person name="Bloem J."/>
            <person name="Labutti K."/>
            <person name="Salamov A."/>
            <person name="Andreopoulos B."/>
            <person name="Baker S.E."/>
            <person name="Barry K."/>
            <person name="Bills G."/>
            <person name="Bluhm B.H."/>
            <person name="Cannon C."/>
            <person name="Castanera R."/>
            <person name="Culley D.E."/>
            <person name="Daum C."/>
            <person name="Ezra D."/>
            <person name="Gonzalez J.B."/>
            <person name="Henrissat B."/>
            <person name="Kuo A."/>
            <person name="Liang C."/>
            <person name="Lipzen A."/>
            <person name="Lutzoni F."/>
            <person name="Magnuson J."/>
            <person name="Mondo S."/>
            <person name="Nolan M."/>
            <person name="Ohm R."/>
            <person name="Pangilinan J."/>
            <person name="Park H.-J.H."/>
            <person name="Ramirez L."/>
            <person name="Alfaro M."/>
            <person name="Sun H."/>
            <person name="Tritt A."/>
            <person name="Yoshinaga Y."/>
            <person name="Zwiers L.-H.L."/>
            <person name="Turgeon B.G."/>
            <person name="Goodwin S.B."/>
            <person name="Spatafora J.W."/>
            <person name="Crous P.W."/>
            <person name="Grigoriev I.V."/>
        </authorList>
    </citation>
    <scope>NUCLEOTIDE SEQUENCE [LARGE SCALE GENOMIC DNA]</scope>
    <source>
        <strain evidence="3 4">CBS 611.86</strain>
    </source>
</reference>
<dbReference type="Proteomes" id="UP000481861">
    <property type="component" value="Unassembled WGS sequence"/>
</dbReference>
<feature type="region of interest" description="Disordered" evidence="1">
    <location>
        <begin position="63"/>
        <end position="87"/>
    </location>
</feature>
<feature type="compositionally biased region" description="Low complexity" evidence="1">
    <location>
        <begin position="331"/>
        <end position="368"/>
    </location>
</feature>
<feature type="compositionally biased region" description="Pro residues" evidence="1">
    <location>
        <begin position="179"/>
        <end position="190"/>
    </location>
</feature>
<dbReference type="EMBL" id="JAADJZ010000002">
    <property type="protein sequence ID" value="KAF2876956.1"/>
    <property type="molecule type" value="Genomic_DNA"/>
</dbReference>
<evidence type="ECO:0000313" key="4">
    <source>
        <dbReference type="Proteomes" id="UP000481861"/>
    </source>
</evidence>
<organism evidence="3 4">
    <name type="scientific">Massariosphaeria phaeospora</name>
    <dbReference type="NCBI Taxonomy" id="100035"/>
    <lineage>
        <taxon>Eukaryota</taxon>
        <taxon>Fungi</taxon>
        <taxon>Dikarya</taxon>
        <taxon>Ascomycota</taxon>
        <taxon>Pezizomycotina</taxon>
        <taxon>Dothideomycetes</taxon>
        <taxon>Pleosporomycetidae</taxon>
        <taxon>Pleosporales</taxon>
        <taxon>Pleosporales incertae sedis</taxon>
        <taxon>Massariosphaeria</taxon>
    </lineage>
</organism>
<feature type="compositionally biased region" description="Low complexity" evidence="1">
    <location>
        <begin position="152"/>
        <end position="178"/>
    </location>
</feature>
<feature type="region of interest" description="Disordered" evidence="1">
    <location>
        <begin position="130"/>
        <end position="198"/>
    </location>
</feature>
<feature type="chain" id="PRO_5028980192" evidence="2">
    <location>
        <begin position="19"/>
        <end position="814"/>
    </location>
</feature>
<feature type="region of interest" description="Disordered" evidence="1">
    <location>
        <begin position="296"/>
        <end position="468"/>
    </location>
</feature>
<feature type="signal peptide" evidence="2">
    <location>
        <begin position="1"/>
        <end position="18"/>
    </location>
</feature>
<gene>
    <name evidence="3" type="ORF">BDV95DRAFT_589604</name>
</gene>
<dbReference type="OrthoDB" id="5337308at2759"/>
<dbReference type="AlphaFoldDB" id="A0A7C8MFJ0"/>
<keyword evidence="2" id="KW-0732">Signal</keyword>
<evidence type="ECO:0000313" key="3">
    <source>
        <dbReference type="EMBL" id="KAF2876956.1"/>
    </source>
</evidence>
<feature type="compositionally biased region" description="Low complexity" evidence="1">
    <location>
        <begin position="296"/>
        <end position="307"/>
    </location>
</feature>
<sequence length="814" mass="85780">MGLGSLIVLSLLLSTGSAQSGTASSPCPPSSVSGIPGCWGTPACTYGITNNLTQSASLNCPSGTEPGLIPTQEPSNPGPAPSNATVITGSVESDSTVTPTFVSTTYTDLSTLSIISTIVETQTEVISTVDSNTTSTTAPSLPPPPVLPDGNSTVVSSSTSGGPPPTSSSSAATSDTTDPAPPLSIDPGPTPSNTIKPIPAITSIPGLTTSDDAPLPVITSFDAAILTLASIDPSISENTAISTSDGNHPAGFYPFIRGGSSCFFCPPGVDNGGFFLWGMTKPGIYPPPVPPPVANVPWPTITIGPGNKPTPGPNPESEEPEDPQESKKSESSCTSTTASSCAVSCTKPSGQSTESCTTTKCETTSGCSVTNTASTTIKSGSCSPTDWVLQDGFEDPSVVDPGEEGPDPSYSGSVPAWVTAWPSETGVASSSTSSTDTPVESTPTPEQSPPPPEQPSPTPEQPPPAPEVSACDQCVATIEGLGTPFCPKEVKFCLADVCGRDEQCKRCDVDCIQLAEGILQIDDDDVRFARVINSARSEKISSRLSRRKVIKPTGLESPQSLHKRVDHTPSWIKYAPKGWTHYKRVQEAPMEDVGDPPMCELEDYFDTTMGKLIDSKNKMVLFEKINLTPTISYIPFFAIGPKAGKSKEGEAEQAADFQDTISAEQGVFFANANSRGGEDGQKPTPYQMSVVAWWMWKKAVMKAQAPETKEEDTDFSNFKYFFRVNINNAETSEILSEAIGLDPVPKDFTPQDKSENNAFWPLLGSPNGNTIAWFLSDHKKSLKGKGIEKITAWYDPAAKSYHFWATINPVDGSG</sequence>
<proteinExistence type="predicted"/>